<gene>
    <name evidence="1" type="ORF">Cco03nite_04430</name>
</gene>
<protein>
    <submittedName>
        <fullName evidence="1">Uncharacterized protein</fullName>
    </submittedName>
</protein>
<evidence type="ECO:0000313" key="2">
    <source>
        <dbReference type="Proteomes" id="UP000630887"/>
    </source>
</evidence>
<name>A0A8J3KJD9_9ACTN</name>
<accession>A0A8J3KJD9</accession>
<evidence type="ECO:0000313" key="1">
    <source>
        <dbReference type="EMBL" id="GIG03743.1"/>
    </source>
</evidence>
<proteinExistence type="predicted"/>
<sequence>MTGWTRLFISYNQYEVSTVPGASGMAIYNLGDGLLHVGGPNTFTGFCGVHTGWIEARAHILSEPPEQVDTGWDAISEATLWSPSGRLSVIGLMGGTEAGLAGVAVPRGLIRVRVHARGRLHEAVHSDGDPPERHALHIWAVSEQTPSRTLLADPQRRGWQQKPAKAAEWAMLSLAPRPSGRPAILPPLPDDPYQDDSGLSRVTVVRHRPAPVEVPVGVLPAGDLEVRLEPVDGETFSWTWATADEPIFPQPLVALPDDEQSTVRLTRGPDGFTLRHEAVLGRHAFALGVLWDHLLDTAGRYPWMDTLREQAAQAHALADKGPPPAG</sequence>
<organism evidence="1 2">
    <name type="scientific">Catellatospora coxensis</name>
    <dbReference type="NCBI Taxonomy" id="310354"/>
    <lineage>
        <taxon>Bacteria</taxon>
        <taxon>Bacillati</taxon>
        <taxon>Actinomycetota</taxon>
        <taxon>Actinomycetes</taxon>
        <taxon>Micromonosporales</taxon>
        <taxon>Micromonosporaceae</taxon>
        <taxon>Catellatospora</taxon>
    </lineage>
</organism>
<dbReference type="RefSeq" id="WP_203688209.1">
    <property type="nucleotide sequence ID" value="NZ_BAAALC010000001.1"/>
</dbReference>
<dbReference type="Proteomes" id="UP000630887">
    <property type="component" value="Unassembled WGS sequence"/>
</dbReference>
<reference evidence="1 2" key="1">
    <citation type="submission" date="2021-01" db="EMBL/GenBank/DDBJ databases">
        <title>Whole genome shotgun sequence of Catellatospora coxensis NBRC 107359.</title>
        <authorList>
            <person name="Komaki H."/>
            <person name="Tamura T."/>
        </authorList>
    </citation>
    <scope>NUCLEOTIDE SEQUENCE [LARGE SCALE GENOMIC DNA]</scope>
    <source>
        <strain evidence="1 2">NBRC 107359</strain>
    </source>
</reference>
<keyword evidence="2" id="KW-1185">Reference proteome</keyword>
<comment type="caution">
    <text evidence="1">The sequence shown here is derived from an EMBL/GenBank/DDBJ whole genome shotgun (WGS) entry which is preliminary data.</text>
</comment>
<dbReference type="AlphaFoldDB" id="A0A8J3KJD9"/>
<dbReference type="EMBL" id="BONI01000002">
    <property type="protein sequence ID" value="GIG03743.1"/>
    <property type="molecule type" value="Genomic_DNA"/>
</dbReference>